<evidence type="ECO:0000256" key="10">
    <source>
        <dbReference type="ARBA" id="ARBA00022977"/>
    </source>
</evidence>
<feature type="binding site" evidence="11">
    <location>
        <position position="173"/>
    </location>
    <ligand>
        <name>ATP</name>
        <dbReference type="ChEBI" id="CHEBI:30616"/>
    </ligand>
</feature>
<keyword evidence="6 11" id="KW-0547">Nucleotide-binding</keyword>
<dbReference type="EMBL" id="JBHSGS010000007">
    <property type="protein sequence ID" value="MFC4718392.1"/>
    <property type="molecule type" value="Genomic_DNA"/>
</dbReference>
<keyword evidence="8 11" id="KW-0067">ATP-binding</keyword>
<evidence type="ECO:0000313" key="13">
    <source>
        <dbReference type="Proteomes" id="UP001595969"/>
    </source>
</evidence>
<evidence type="ECO:0000256" key="5">
    <source>
        <dbReference type="ARBA" id="ARBA00022723"/>
    </source>
</evidence>
<evidence type="ECO:0000256" key="3">
    <source>
        <dbReference type="ARBA" id="ARBA00004868"/>
    </source>
</evidence>
<comment type="similarity">
    <text evidence="11">Belongs to the Thz kinase family.</text>
</comment>
<feature type="binding site" evidence="11">
    <location>
        <position position="200"/>
    </location>
    <ligand>
        <name>substrate</name>
    </ligand>
</feature>
<feature type="binding site" evidence="11">
    <location>
        <position position="120"/>
    </location>
    <ligand>
        <name>ATP</name>
        <dbReference type="ChEBI" id="CHEBI:30616"/>
    </ligand>
</feature>
<reference evidence="13" key="1">
    <citation type="journal article" date="2019" name="Int. J. Syst. Evol. Microbiol.">
        <title>The Global Catalogue of Microorganisms (GCM) 10K type strain sequencing project: providing services to taxonomists for standard genome sequencing and annotation.</title>
        <authorList>
            <consortium name="The Broad Institute Genomics Platform"/>
            <consortium name="The Broad Institute Genome Sequencing Center for Infectious Disease"/>
            <person name="Wu L."/>
            <person name="Ma J."/>
        </authorList>
    </citation>
    <scope>NUCLEOTIDE SEQUENCE [LARGE SCALE GENOMIC DNA]</scope>
    <source>
        <strain evidence="13">CGMCC 1.19032</strain>
    </source>
</reference>
<sequence length="276" mass="30410">MNNFKKDCQTCFPLKKRPLVHCLTNEVTAELLANALLAVHASPIMADSVEEMTDLFPQTKSVLINLGHLSSEKKQAMLLVAKACAQKQKPFVLDLVGIGAIADRKAFAQKLMAYHPTVVKGNYSELRSFCDLPNHACGVDSHQKDNTLAQQQVLAQALQKLHKKYPETLFLATGATDLVRTKNADWQFYNGVPQLNAFTGTGDIVGALIAALLGEGYAPEVATVAGLAYFNCCGEKAQQLLKSENGMAWFRLTVMDQLSLLWQQINWTKSIRGERT</sequence>
<evidence type="ECO:0000256" key="1">
    <source>
        <dbReference type="ARBA" id="ARBA00001771"/>
    </source>
</evidence>
<evidence type="ECO:0000256" key="6">
    <source>
        <dbReference type="ARBA" id="ARBA00022741"/>
    </source>
</evidence>
<protein>
    <recommendedName>
        <fullName evidence="11">Hydroxyethylthiazole kinase</fullName>
        <ecNumber evidence="11">2.7.1.50</ecNumber>
    </recommendedName>
    <alternativeName>
        <fullName evidence="11">4-methyl-5-beta-hydroxyethylthiazole kinase</fullName>
        <shortName evidence="11">TH kinase</shortName>
        <shortName evidence="11">Thz kinase</shortName>
    </alternativeName>
</protein>
<dbReference type="Gene3D" id="3.40.1190.20">
    <property type="match status" value="1"/>
</dbReference>
<comment type="pathway">
    <text evidence="3 11">Cofactor biosynthesis; thiamine diphosphate biosynthesis; 4-methyl-5-(2-phosphoethyl)-thiazole from 5-(2-hydroxyethyl)-4-methylthiazole: step 1/1.</text>
</comment>
<gene>
    <name evidence="11" type="primary">thiM</name>
    <name evidence="12" type="ORF">ACFO5I_01350</name>
</gene>
<keyword evidence="10 11" id="KW-0784">Thiamine biosynthesis</keyword>
<keyword evidence="13" id="KW-1185">Reference proteome</keyword>
<keyword evidence="4 11" id="KW-0808">Transferase</keyword>
<evidence type="ECO:0000313" key="12">
    <source>
        <dbReference type="EMBL" id="MFC4718392.1"/>
    </source>
</evidence>
<evidence type="ECO:0000256" key="4">
    <source>
        <dbReference type="ARBA" id="ARBA00022679"/>
    </source>
</evidence>
<evidence type="ECO:0000256" key="11">
    <source>
        <dbReference type="HAMAP-Rule" id="MF_00228"/>
    </source>
</evidence>
<comment type="cofactor">
    <cofactor evidence="2 11">
        <name>Mg(2+)</name>
        <dbReference type="ChEBI" id="CHEBI:18420"/>
    </cofactor>
</comment>
<evidence type="ECO:0000256" key="8">
    <source>
        <dbReference type="ARBA" id="ARBA00022840"/>
    </source>
</evidence>
<dbReference type="GO" id="GO:0016301">
    <property type="term" value="F:kinase activity"/>
    <property type="evidence" value="ECO:0007669"/>
    <property type="project" value="UniProtKB-KW"/>
</dbReference>
<comment type="function">
    <text evidence="11">Catalyzes the phosphorylation of the hydroxyl group of 4-methyl-5-beta-hydroxyethylthiazole (THZ).</text>
</comment>
<feature type="binding site" evidence="11">
    <location>
        <position position="45"/>
    </location>
    <ligand>
        <name>substrate</name>
    </ligand>
</feature>
<evidence type="ECO:0000256" key="2">
    <source>
        <dbReference type="ARBA" id="ARBA00001946"/>
    </source>
</evidence>
<evidence type="ECO:0000256" key="7">
    <source>
        <dbReference type="ARBA" id="ARBA00022777"/>
    </source>
</evidence>
<keyword evidence="7 11" id="KW-0418">Kinase</keyword>
<organism evidence="12 13">
    <name type="scientific">Enterococcus lemanii</name>
    <dbReference type="NCBI Taxonomy" id="1159752"/>
    <lineage>
        <taxon>Bacteria</taxon>
        <taxon>Bacillati</taxon>
        <taxon>Bacillota</taxon>
        <taxon>Bacilli</taxon>
        <taxon>Lactobacillales</taxon>
        <taxon>Enterococcaceae</taxon>
        <taxon>Enterococcus</taxon>
    </lineage>
</organism>
<proteinExistence type="inferred from homology"/>
<name>A0ABV9MR33_9ENTE</name>
<comment type="caution">
    <text evidence="12">The sequence shown here is derived from an EMBL/GenBank/DDBJ whole genome shotgun (WGS) entry which is preliminary data.</text>
</comment>
<keyword evidence="9 11" id="KW-0460">Magnesium</keyword>
<dbReference type="Pfam" id="PF02110">
    <property type="entry name" value="HK"/>
    <property type="match status" value="1"/>
</dbReference>
<dbReference type="InterPro" id="IPR000417">
    <property type="entry name" value="Hyethyz_kinase"/>
</dbReference>
<evidence type="ECO:0000256" key="9">
    <source>
        <dbReference type="ARBA" id="ARBA00022842"/>
    </source>
</evidence>
<dbReference type="RefSeq" id="WP_204653742.1">
    <property type="nucleotide sequence ID" value="NZ_JAFBFD010000013.1"/>
</dbReference>
<dbReference type="Proteomes" id="UP001595969">
    <property type="component" value="Unassembled WGS sequence"/>
</dbReference>
<dbReference type="InterPro" id="IPR029056">
    <property type="entry name" value="Ribokinase-like"/>
</dbReference>
<comment type="catalytic activity">
    <reaction evidence="1 11">
        <text>5-(2-hydroxyethyl)-4-methylthiazole + ATP = 4-methyl-5-(2-phosphooxyethyl)-thiazole + ADP + H(+)</text>
        <dbReference type="Rhea" id="RHEA:24212"/>
        <dbReference type="ChEBI" id="CHEBI:15378"/>
        <dbReference type="ChEBI" id="CHEBI:17957"/>
        <dbReference type="ChEBI" id="CHEBI:30616"/>
        <dbReference type="ChEBI" id="CHEBI:58296"/>
        <dbReference type="ChEBI" id="CHEBI:456216"/>
        <dbReference type="EC" id="2.7.1.50"/>
    </reaction>
</comment>
<dbReference type="EC" id="2.7.1.50" evidence="11"/>
<accession>A0ABV9MR33</accession>
<dbReference type="SUPFAM" id="SSF53613">
    <property type="entry name" value="Ribokinase-like"/>
    <property type="match status" value="1"/>
</dbReference>
<dbReference type="PRINTS" id="PR01099">
    <property type="entry name" value="HYETHTZKNASE"/>
</dbReference>
<dbReference type="CDD" id="cd01170">
    <property type="entry name" value="THZ_kinase"/>
    <property type="match status" value="1"/>
</dbReference>
<keyword evidence="5 11" id="KW-0479">Metal-binding</keyword>
<dbReference type="HAMAP" id="MF_00228">
    <property type="entry name" value="Thz_kinase"/>
    <property type="match status" value="1"/>
</dbReference>
<dbReference type="PIRSF" id="PIRSF000513">
    <property type="entry name" value="Thz_kinase"/>
    <property type="match status" value="1"/>
</dbReference>